<sequence>MDHLKKIEELEQLNHDLQMKLNAKTSIENGMEYEINSLHDLLKNEKATTEQKDAEIKTLKAQILKLENSLEDERNKSESHEETEIKKTETTNAPADSTSDSSVMKHLEEALESQKIEIENLTLSIQMYKDRANDFQTENLQLKEKNKRLQCLVEEKDKMLEYKTETLNEIKEDRESLREKAILLESELMTLKSKPSDLGTSGNSLFAEVEDNRKAMVAKLKDIQLKYATLKKTLCSKNLEVSRLKEQHILVYREWNDIKEEKVKNDSRLLTAHLARIEDLEKELKLTKEQLPCNLVATQDAQLKWVDELLESKRKEADSLRKELQARSLTEWSLQRSLHQLKSEVLQLKQKLLEQTVGDINKNEKLEDTTPTAVESVLKENNHKRSVTFK</sequence>
<evidence type="ECO:0000313" key="4">
    <source>
        <dbReference type="Proteomes" id="UP000291343"/>
    </source>
</evidence>
<dbReference type="EMBL" id="QKKF02025464">
    <property type="protein sequence ID" value="RZF36924.1"/>
    <property type="molecule type" value="Genomic_DNA"/>
</dbReference>
<dbReference type="AlphaFoldDB" id="A0A482WTT4"/>
<dbReference type="InParanoid" id="A0A482WTT4"/>
<reference evidence="3 4" key="1">
    <citation type="journal article" date="2017" name="Gigascience">
        <title>Genome sequence of the small brown planthopper, Laodelphax striatellus.</title>
        <authorList>
            <person name="Zhu J."/>
            <person name="Jiang F."/>
            <person name="Wang X."/>
            <person name="Yang P."/>
            <person name="Bao Y."/>
            <person name="Zhao W."/>
            <person name="Wang W."/>
            <person name="Lu H."/>
            <person name="Wang Q."/>
            <person name="Cui N."/>
            <person name="Li J."/>
            <person name="Chen X."/>
            <person name="Luo L."/>
            <person name="Yu J."/>
            <person name="Kang L."/>
            <person name="Cui F."/>
        </authorList>
    </citation>
    <scope>NUCLEOTIDE SEQUENCE [LARGE SCALE GENOMIC DNA]</scope>
    <source>
        <strain evidence="3">Lst14</strain>
    </source>
</reference>
<evidence type="ECO:0000313" key="3">
    <source>
        <dbReference type="EMBL" id="RZF36924.1"/>
    </source>
</evidence>
<organism evidence="3 4">
    <name type="scientific">Laodelphax striatellus</name>
    <name type="common">Small brown planthopper</name>
    <name type="synonym">Delphax striatella</name>
    <dbReference type="NCBI Taxonomy" id="195883"/>
    <lineage>
        <taxon>Eukaryota</taxon>
        <taxon>Metazoa</taxon>
        <taxon>Ecdysozoa</taxon>
        <taxon>Arthropoda</taxon>
        <taxon>Hexapoda</taxon>
        <taxon>Insecta</taxon>
        <taxon>Pterygota</taxon>
        <taxon>Neoptera</taxon>
        <taxon>Paraneoptera</taxon>
        <taxon>Hemiptera</taxon>
        <taxon>Auchenorrhyncha</taxon>
        <taxon>Fulgoroidea</taxon>
        <taxon>Delphacidae</taxon>
        <taxon>Criomorphinae</taxon>
        <taxon>Laodelphax</taxon>
    </lineage>
</organism>
<evidence type="ECO:0000256" key="1">
    <source>
        <dbReference type="SAM" id="Coils"/>
    </source>
</evidence>
<feature type="compositionally biased region" description="Polar residues" evidence="2">
    <location>
        <begin position="92"/>
        <end position="102"/>
    </location>
</feature>
<feature type="coiled-coil region" evidence="1">
    <location>
        <begin position="263"/>
        <end position="290"/>
    </location>
</feature>
<keyword evidence="1" id="KW-0175">Coiled coil</keyword>
<comment type="caution">
    <text evidence="3">The sequence shown here is derived from an EMBL/GenBank/DDBJ whole genome shotgun (WGS) entry which is preliminary data.</text>
</comment>
<feature type="compositionally biased region" description="Basic and acidic residues" evidence="2">
    <location>
        <begin position="71"/>
        <end position="89"/>
    </location>
</feature>
<dbReference type="Proteomes" id="UP000291343">
    <property type="component" value="Unassembled WGS sequence"/>
</dbReference>
<accession>A0A482WTT4</accession>
<proteinExistence type="predicted"/>
<name>A0A482WTT4_LAOST</name>
<gene>
    <name evidence="3" type="ORF">LSTR_LSTR004612</name>
</gene>
<protein>
    <submittedName>
        <fullName evidence="3">Uncharacterized protein</fullName>
    </submittedName>
</protein>
<dbReference type="STRING" id="195883.A0A482WTT4"/>
<dbReference type="SMR" id="A0A482WTT4"/>
<feature type="region of interest" description="Disordered" evidence="2">
    <location>
        <begin position="70"/>
        <end position="102"/>
    </location>
</feature>
<evidence type="ECO:0000256" key="2">
    <source>
        <dbReference type="SAM" id="MobiDB-lite"/>
    </source>
</evidence>
<keyword evidence="4" id="KW-1185">Reference proteome</keyword>
<dbReference type="OrthoDB" id="2121607at2759"/>